<dbReference type="EnsemblPlants" id="KRH00183">
    <property type="protein sequence ID" value="KRH00183"/>
    <property type="gene ID" value="GLYMA_18G198500"/>
</dbReference>
<accession>A0A0R0F1X5</accession>
<dbReference type="Pfam" id="PF13041">
    <property type="entry name" value="PPR_2"/>
    <property type="match status" value="3"/>
</dbReference>
<comment type="similarity">
    <text evidence="1">Belongs to the PPR family. P subfamily.</text>
</comment>
<feature type="repeat" description="PPR" evidence="3">
    <location>
        <begin position="296"/>
        <end position="330"/>
    </location>
</feature>
<dbReference type="PROSITE" id="PS51375">
    <property type="entry name" value="PPR"/>
    <property type="match status" value="7"/>
</dbReference>
<evidence type="ECO:0000313" key="4">
    <source>
        <dbReference type="EMBL" id="KRH00183.1"/>
    </source>
</evidence>
<evidence type="ECO:0008006" key="7">
    <source>
        <dbReference type="Google" id="ProtNLM"/>
    </source>
</evidence>
<keyword evidence="6" id="KW-1185">Reference proteome</keyword>
<keyword evidence="2" id="KW-0677">Repeat</keyword>
<dbReference type="InterPro" id="IPR002885">
    <property type="entry name" value="PPR_rpt"/>
</dbReference>
<dbReference type="OMA" id="FENMIAN"/>
<dbReference type="Pfam" id="PF12854">
    <property type="entry name" value="PPR_1"/>
    <property type="match status" value="1"/>
</dbReference>
<evidence type="ECO:0000313" key="6">
    <source>
        <dbReference type="Proteomes" id="UP000008827"/>
    </source>
</evidence>
<dbReference type="AlphaFoldDB" id="A0A0R0F1X5"/>
<feature type="repeat" description="PPR" evidence="3">
    <location>
        <begin position="261"/>
        <end position="295"/>
    </location>
</feature>
<reference evidence="4" key="3">
    <citation type="submission" date="2018-07" db="EMBL/GenBank/DDBJ databases">
        <title>WGS assembly of Glycine max.</title>
        <authorList>
            <person name="Schmutz J."/>
            <person name="Cannon S."/>
            <person name="Schlueter J."/>
            <person name="Ma J."/>
            <person name="Mitros T."/>
            <person name="Nelson W."/>
            <person name="Hyten D."/>
            <person name="Song Q."/>
            <person name="Thelen J."/>
            <person name="Cheng J."/>
            <person name="Xu D."/>
            <person name="Hellsten U."/>
            <person name="May G."/>
            <person name="Yu Y."/>
            <person name="Sakurai T."/>
            <person name="Umezawa T."/>
            <person name="Bhattacharyya M."/>
            <person name="Sandhu D."/>
            <person name="Valliyodan B."/>
            <person name="Lindquist E."/>
            <person name="Peto M."/>
            <person name="Grant D."/>
            <person name="Shu S."/>
            <person name="Goodstein D."/>
            <person name="Barry K."/>
            <person name="Futrell-Griggs M."/>
            <person name="Abernathy B."/>
            <person name="Du J."/>
            <person name="Tian Z."/>
            <person name="Zhu L."/>
            <person name="Gill N."/>
            <person name="Joshi T."/>
            <person name="Libault M."/>
            <person name="Sethuraman A."/>
            <person name="Zhang X."/>
            <person name="Shinozaki K."/>
            <person name="Nguyen H."/>
            <person name="Wing R."/>
            <person name="Cregan P."/>
            <person name="Specht J."/>
            <person name="Grimwood J."/>
            <person name="Rokhsar D."/>
            <person name="Stacey G."/>
            <person name="Shoemaker R."/>
            <person name="Jackson S."/>
        </authorList>
    </citation>
    <scope>NUCLEOTIDE SEQUENCE</scope>
    <source>
        <tissue evidence="4">Callus</tissue>
    </source>
</reference>
<dbReference type="InParanoid" id="A0A0R0F1X5"/>
<evidence type="ECO:0000256" key="1">
    <source>
        <dbReference type="ARBA" id="ARBA00007626"/>
    </source>
</evidence>
<protein>
    <recommendedName>
        <fullName evidence="7">Pentacotripeptide-repeat region of PRORP domain-containing protein</fullName>
    </recommendedName>
</protein>
<reference evidence="5" key="2">
    <citation type="submission" date="2018-02" db="UniProtKB">
        <authorList>
            <consortium name="EnsemblPlants"/>
        </authorList>
    </citation>
    <scope>IDENTIFICATION</scope>
    <source>
        <strain evidence="5">Williams 82</strain>
    </source>
</reference>
<evidence type="ECO:0000256" key="2">
    <source>
        <dbReference type="ARBA" id="ARBA00022737"/>
    </source>
</evidence>
<feature type="repeat" description="PPR" evidence="3">
    <location>
        <begin position="151"/>
        <end position="185"/>
    </location>
</feature>
<evidence type="ECO:0000313" key="5">
    <source>
        <dbReference type="EnsemblPlants" id="KRH00183"/>
    </source>
</evidence>
<reference evidence="4 5" key="1">
    <citation type="journal article" date="2010" name="Nature">
        <title>Genome sequence of the palaeopolyploid soybean.</title>
        <authorList>
            <person name="Schmutz J."/>
            <person name="Cannon S.B."/>
            <person name="Schlueter J."/>
            <person name="Ma J."/>
            <person name="Mitros T."/>
            <person name="Nelson W."/>
            <person name="Hyten D.L."/>
            <person name="Song Q."/>
            <person name="Thelen J.J."/>
            <person name="Cheng J."/>
            <person name="Xu D."/>
            <person name="Hellsten U."/>
            <person name="May G.D."/>
            <person name="Yu Y."/>
            <person name="Sakurai T."/>
            <person name="Umezawa T."/>
            <person name="Bhattacharyya M.K."/>
            <person name="Sandhu D."/>
            <person name="Valliyodan B."/>
            <person name="Lindquist E."/>
            <person name="Peto M."/>
            <person name="Grant D."/>
            <person name="Shu S."/>
            <person name="Goodstein D."/>
            <person name="Barry K."/>
            <person name="Futrell-Griggs M."/>
            <person name="Abernathy B."/>
            <person name="Du J."/>
            <person name="Tian Z."/>
            <person name="Zhu L."/>
            <person name="Gill N."/>
            <person name="Joshi T."/>
            <person name="Libault M."/>
            <person name="Sethuraman A."/>
            <person name="Zhang X.-C."/>
            <person name="Shinozaki K."/>
            <person name="Nguyen H.T."/>
            <person name="Wing R.A."/>
            <person name="Cregan P."/>
            <person name="Specht J."/>
            <person name="Grimwood J."/>
            <person name="Rokhsar D."/>
            <person name="Stacey G."/>
            <person name="Shoemaker R.C."/>
            <person name="Jackson S.A."/>
        </authorList>
    </citation>
    <scope>NUCLEOTIDE SEQUENCE</scope>
    <source>
        <strain evidence="5">cv. Williams 82</strain>
        <tissue evidence="4">Callus</tissue>
    </source>
</reference>
<dbReference type="Pfam" id="PF01535">
    <property type="entry name" value="PPR"/>
    <property type="match status" value="3"/>
</dbReference>
<dbReference type="SMR" id="A0A0R0F1X5"/>
<organism evidence="4">
    <name type="scientific">Glycine max</name>
    <name type="common">Soybean</name>
    <name type="synonym">Glycine hispida</name>
    <dbReference type="NCBI Taxonomy" id="3847"/>
    <lineage>
        <taxon>Eukaryota</taxon>
        <taxon>Viridiplantae</taxon>
        <taxon>Streptophyta</taxon>
        <taxon>Embryophyta</taxon>
        <taxon>Tracheophyta</taxon>
        <taxon>Spermatophyta</taxon>
        <taxon>Magnoliopsida</taxon>
        <taxon>eudicotyledons</taxon>
        <taxon>Gunneridae</taxon>
        <taxon>Pentapetalae</taxon>
        <taxon>rosids</taxon>
        <taxon>fabids</taxon>
        <taxon>Fabales</taxon>
        <taxon>Fabaceae</taxon>
        <taxon>Papilionoideae</taxon>
        <taxon>50 kb inversion clade</taxon>
        <taxon>NPAAA clade</taxon>
        <taxon>indigoferoid/millettioid clade</taxon>
        <taxon>Phaseoleae</taxon>
        <taxon>Glycine</taxon>
        <taxon>Glycine subgen. Soja</taxon>
    </lineage>
</organism>
<dbReference type="Proteomes" id="UP000008827">
    <property type="component" value="Chromosome 18"/>
</dbReference>
<feature type="repeat" description="PPR" evidence="3">
    <location>
        <begin position="461"/>
        <end position="495"/>
    </location>
</feature>
<feature type="repeat" description="PPR" evidence="3">
    <location>
        <begin position="368"/>
        <end position="402"/>
    </location>
</feature>
<feature type="repeat" description="PPR" evidence="3">
    <location>
        <begin position="186"/>
        <end position="220"/>
    </location>
</feature>
<dbReference type="EMBL" id="CM000851">
    <property type="protein sequence ID" value="KRH00183.1"/>
    <property type="molecule type" value="Genomic_DNA"/>
</dbReference>
<name>A0A0R0F1X5_SOYBN</name>
<dbReference type="NCBIfam" id="TIGR00756">
    <property type="entry name" value="PPR"/>
    <property type="match status" value="8"/>
</dbReference>
<dbReference type="Gene3D" id="1.25.40.10">
    <property type="entry name" value="Tetratricopeptide repeat domain"/>
    <property type="match status" value="4"/>
</dbReference>
<dbReference type="Gramene" id="KRH00183">
    <property type="protein sequence ID" value="KRH00183"/>
    <property type="gene ID" value="GLYMA_18G198500"/>
</dbReference>
<sequence length="558" mass="62577">MILKRFLDPPPSPTTTVNPFRVSASSLCDAVSLFHDPNSPPSEPACSTLIDNLRKYDVVVSVYRKMVAACVSPRFSYLSALTESFVITHHPSFALSVLSLMTKRGFGVNVYKLNLCYLQYPNKWVGFCKAKRLVEARVLFEVMKGGDFRPNLVTYSVLIDCYCKSGEVGEGFSLLEEMEREGLKADVFVHSSLISAFCGEGDVEKGRELFDEMLMRKVSPNVVTYSCLMQGLGKTGRTRWMRTEDEAKVLDLMVQEGEEPGTLTYNVVVNGLCKEDRVDDALRVVEMMAKKGKKPDVVTYNTLLKGLCGAAKIDEAMELWKLLLSEKFHVKLDVFTFNNLIQGLCKEGRVHDAAMIHYSMVEMWLQGNIVTYNILIEGYLDARKLIEGLQLWKYAVESGFSPNSMTYSVMINDVDVVFFNIIIDGTLKAGMLNLPRFSKLGMLYEAMALYEKMVSCGHVPDVVVFDSLLKGYGLKGETEKIISLLHQMADKDVVLDSKLTSTILACLCHMSRDLDVETILPKLSQQSEHTSKGATIKCHELLMKPNNVHPELKLYVAQ</sequence>
<feature type="repeat" description="PPR" evidence="3">
    <location>
        <begin position="333"/>
        <end position="363"/>
    </location>
</feature>
<dbReference type="InterPro" id="IPR011990">
    <property type="entry name" value="TPR-like_helical_dom_sf"/>
</dbReference>
<dbReference type="PANTHER" id="PTHR47941">
    <property type="entry name" value="PENTATRICOPEPTIDE REPEAT-CONTAINING PROTEIN 3, MITOCHONDRIAL"/>
    <property type="match status" value="1"/>
</dbReference>
<gene>
    <name evidence="4" type="ORF">GLYMA_18G198500</name>
</gene>
<evidence type="ECO:0000256" key="3">
    <source>
        <dbReference type="PROSITE-ProRule" id="PRU00708"/>
    </source>
</evidence>
<proteinExistence type="inferred from homology"/>